<organism evidence="1 2">
    <name type="scientific">Rhodoferax antarcticus ANT.BR</name>
    <dbReference type="NCBI Taxonomy" id="1111071"/>
    <lineage>
        <taxon>Bacteria</taxon>
        <taxon>Pseudomonadati</taxon>
        <taxon>Pseudomonadota</taxon>
        <taxon>Betaproteobacteria</taxon>
        <taxon>Burkholderiales</taxon>
        <taxon>Comamonadaceae</taxon>
        <taxon>Rhodoferax</taxon>
    </lineage>
</organism>
<accession>A0A1Q8YJS0</accession>
<evidence type="ECO:0000313" key="1">
    <source>
        <dbReference type="EMBL" id="OLP08215.1"/>
    </source>
</evidence>
<dbReference type="AlphaFoldDB" id="A0A1Q8YJS0"/>
<dbReference type="EMBL" id="MSYM01000005">
    <property type="protein sequence ID" value="OLP08215.1"/>
    <property type="molecule type" value="Genomic_DNA"/>
</dbReference>
<dbReference type="Proteomes" id="UP000185911">
    <property type="component" value="Unassembled WGS sequence"/>
</dbReference>
<name>A0A1Q8YJS0_9BURK</name>
<gene>
    <name evidence="1" type="ORF">BLL52_0503</name>
</gene>
<protein>
    <submittedName>
        <fullName evidence="1">Uncharacterized protein</fullName>
    </submittedName>
</protein>
<evidence type="ECO:0000313" key="2">
    <source>
        <dbReference type="Proteomes" id="UP000185911"/>
    </source>
</evidence>
<proteinExistence type="predicted"/>
<sequence>MDLMLHTATRLNCAPGPIGVPGVNECRISLLGRVLPLV</sequence>
<comment type="caution">
    <text evidence="1">The sequence shown here is derived from an EMBL/GenBank/DDBJ whole genome shotgun (WGS) entry which is preliminary data.</text>
</comment>
<reference evidence="1 2" key="1">
    <citation type="submission" date="2017-01" db="EMBL/GenBank/DDBJ databases">
        <title>Genome sequence of Rhodoferax antarcticus ANT.BR, a psychrophilic purple nonsulfur bacterium from an Antarctic microbial mat.</title>
        <authorList>
            <person name="Baker J."/>
            <person name="Riester C."/>
            <person name="Skinner B."/>
            <person name="Newell A."/>
            <person name="Swingley W."/>
            <person name="Madigan M."/>
            <person name="Jung D."/>
            <person name="Asao M."/>
            <person name="Chen M."/>
            <person name="Loughlin P."/>
            <person name="Pan H."/>
            <person name="Lin S."/>
            <person name="Li N."/>
            <person name="Shaw J."/>
            <person name="Prado M."/>
            <person name="Sherman C."/>
            <person name="Li X."/>
            <person name="Tang J."/>
            <person name="Blankenship R."/>
            <person name="Zhao T."/>
            <person name="Touchman J."/>
            <person name="Sattley M."/>
        </authorList>
    </citation>
    <scope>NUCLEOTIDE SEQUENCE [LARGE SCALE GENOMIC DNA]</scope>
    <source>
        <strain evidence="1 2">ANT.BR</strain>
    </source>
</reference>
<keyword evidence="2" id="KW-1185">Reference proteome</keyword>